<comment type="caution">
    <text evidence="1">The sequence shown here is derived from an EMBL/GenBank/DDBJ whole genome shotgun (WGS) entry which is preliminary data.</text>
</comment>
<dbReference type="EMBL" id="DRHH01000074">
    <property type="protein sequence ID" value="HEB14107.1"/>
    <property type="molecule type" value="Genomic_DNA"/>
</dbReference>
<reference evidence="1" key="1">
    <citation type="journal article" date="2020" name="mSystems">
        <title>Genome- and Community-Level Interaction Insights into Carbon Utilization and Element Cycling Functions of Hydrothermarchaeota in Hydrothermal Sediment.</title>
        <authorList>
            <person name="Zhou Z."/>
            <person name="Liu Y."/>
            <person name="Xu W."/>
            <person name="Pan J."/>
            <person name="Luo Z.H."/>
            <person name="Li M."/>
        </authorList>
    </citation>
    <scope>NUCLEOTIDE SEQUENCE [LARGE SCALE GENOMIC DNA]</scope>
    <source>
        <strain evidence="1">HyVt-365</strain>
    </source>
</reference>
<organism evidence="1">
    <name type="scientific">candidate division WWE3 bacterium</name>
    <dbReference type="NCBI Taxonomy" id="2053526"/>
    <lineage>
        <taxon>Bacteria</taxon>
        <taxon>Katanobacteria</taxon>
    </lineage>
</organism>
<dbReference type="AlphaFoldDB" id="A0A7C1P0A1"/>
<protein>
    <submittedName>
        <fullName evidence="1">ASCH domain-containing protein</fullName>
    </submittedName>
</protein>
<accession>A0A7C1P0A1</accession>
<evidence type="ECO:0000313" key="1">
    <source>
        <dbReference type="EMBL" id="HEB14107.1"/>
    </source>
</evidence>
<name>A0A7C1P0A1_UNCKA</name>
<sequence>MRNLYFSPESLEHIVVPEGIIQHLIMEGRFPPELALQTPRRLSIRAGHRLYGIREVVRGVSADGMWHLPLRIMGLEYKTFGEITEAEAEAGGFSSSAEAVDPQLGLPRFYEEGQHDFSSAGEVTLIWFELAFSLPPPR</sequence>
<gene>
    <name evidence="1" type="ORF">ENI09_01720</name>
</gene>
<dbReference type="Proteomes" id="UP000885744">
    <property type="component" value="Unassembled WGS sequence"/>
</dbReference>
<proteinExistence type="predicted"/>